<feature type="chain" id="PRO_5016244096" description="Lipoprotein" evidence="1">
    <location>
        <begin position="25"/>
        <end position="137"/>
    </location>
</feature>
<dbReference type="RefSeq" id="WP_109646643.1">
    <property type="nucleotide sequence ID" value="NZ_QGGB01000006.1"/>
</dbReference>
<evidence type="ECO:0000256" key="1">
    <source>
        <dbReference type="SAM" id="SignalP"/>
    </source>
</evidence>
<evidence type="ECO:0000313" key="3">
    <source>
        <dbReference type="Proteomes" id="UP000245533"/>
    </source>
</evidence>
<feature type="signal peptide" evidence="1">
    <location>
        <begin position="1"/>
        <end position="24"/>
    </location>
</feature>
<sequence>MKTKILTTILLAALFVSGCTSTGAFLSANQTIVNLEEGNYSIAATNVSGESESGYILGLSYSTGLTAATLAIARVEGTGMLYAEALENLWQNYESAGGEVDNQKLALTNVRYDTDIINLIVYTKVKIKVRADIVEFE</sequence>
<name>A0A316TRQ6_9BACT</name>
<keyword evidence="3" id="KW-1185">Reference proteome</keyword>
<comment type="caution">
    <text evidence="2">The sequence shown here is derived from an EMBL/GenBank/DDBJ whole genome shotgun (WGS) entry which is preliminary data.</text>
</comment>
<keyword evidence="1" id="KW-0732">Signal</keyword>
<proteinExistence type="predicted"/>
<dbReference type="Pfam" id="PF20205">
    <property type="entry name" value="DUF6567"/>
    <property type="match status" value="1"/>
</dbReference>
<dbReference type="PROSITE" id="PS51257">
    <property type="entry name" value="PROKAR_LIPOPROTEIN"/>
    <property type="match status" value="1"/>
</dbReference>
<gene>
    <name evidence="2" type="ORF">DDZ15_08380</name>
</gene>
<dbReference type="InterPro" id="IPR046697">
    <property type="entry name" value="DUF6567"/>
</dbReference>
<protein>
    <recommendedName>
        <fullName evidence="4">Lipoprotein</fullName>
    </recommendedName>
</protein>
<accession>A0A316TRQ6</accession>
<dbReference type="OrthoDB" id="1524677at2"/>
<organism evidence="2 3">
    <name type="scientific">Rhodohalobacter mucosus</name>
    <dbReference type="NCBI Taxonomy" id="2079485"/>
    <lineage>
        <taxon>Bacteria</taxon>
        <taxon>Pseudomonadati</taxon>
        <taxon>Balneolota</taxon>
        <taxon>Balneolia</taxon>
        <taxon>Balneolales</taxon>
        <taxon>Balneolaceae</taxon>
        <taxon>Rhodohalobacter</taxon>
    </lineage>
</organism>
<evidence type="ECO:0000313" key="2">
    <source>
        <dbReference type="EMBL" id="PWN06528.1"/>
    </source>
</evidence>
<dbReference type="Proteomes" id="UP000245533">
    <property type="component" value="Unassembled WGS sequence"/>
</dbReference>
<evidence type="ECO:0008006" key="4">
    <source>
        <dbReference type="Google" id="ProtNLM"/>
    </source>
</evidence>
<dbReference type="AlphaFoldDB" id="A0A316TRQ6"/>
<reference evidence="2 3" key="1">
    <citation type="submission" date="2018-05" db="EMBL/GenBank/DDBJ databases">
        <title>Rhodohalobacter halophilus gen. nov., sp. nov., a moderately halophilic member of the family Balneolaceae.</title>
        <authorList>
            <person name="Liu Z.-W."/>
        </authorList>
    </citation>
    <scope>NUCLEOTIDE SEQUENCE [LARGE SCALE GENOMIC DNA]</scope>
    <source>
        <strain evidence="2 3">8A47</strain>
    </source>
</reference>
<dbReference type="EMBL" id="QGGB01000006">
    <property type="protein sequence ID" value="PWN06528.1"/>
    <property type="molecule type" value="Genomic_DNA"/>
</dbReference>